<dbReference type="RefSeq" id="WP_261597883.1">
    <property type="nucleotide sequence ID" value="NZ_VHLL01000005.1"/>
</dbReference>
<name>A0A9E4ZKH2_9EURY</name>
<accession>A0A9E4ZKH2</accession>
<evidence type="ECO:0000313" key="3">
    <source>
        <dbReference type="Proteomes" id="UP001065682"/>
    </source>
</evidence>
<reference evidence="2" key="1">
    <citation type="submission" date="2019-06" db="EMBL/GenBank/DDBJ databases">
        <title>Methanoculleus strain from Tamsui River, Taipei, Taiwan.</title>
        <authorList>
            <person name="You Y.-T."/>
            <person name="Chen S.-C."/>
            <person name="Lai S.-J."/>
            <person name="Lee Y.-C."/>
            <person name="Lai M.-C."/>
        </authorList>
    </citation>
    <scope>NUCLEOTIDE SEQUENCE</scope>
    <source>
        <strain evidence="2">Afa-1</strain>
    </source>
</reference>
<organism evidence="2 3">
    <name type="scientific">Methanoculleus formosensis</name>
    <dbReference type="NCBI Taxonomy" id="2590886"/>
    <lineage>
        <taxon>Archaea</taxon>
        <taxon>Methanobacteriati</taxon>
        <taxon>Methanobacteriota</taxon>
        <taxon>Stenosarchaea group</taxon>
        <taxon>Methanomicrobia</taxon>
        <taxon>Methanomicrobiales</taxon>
        <taxon>Methanomicrobiaceae</taxon>
        <taxon>Methanoculleus</taxon>
    </lineage>
</organism>
<evidence type="ECO:0000313" key="2">
    <source>
        <dbReference type="EMBL" id="MCT8337772.1"/>
    </source>
</evidence>
<evidence type="ECO:0000256" key="1">
    <source>
        <dbReference type="SAM" id="Phobius"/>
    </source>
</evidence>
<feature type="transmembrane region" description="Helical" evidence="1">
    <location>
        <begin position="66"/>
        <end position="84"/>
    </location>
</feature>
<keyword evidence="1" id="KW-1133">Transmembrane helix</keyword>
<keyword evidence="3" id="KW-1185">Reference proteome</keyword>
<dbReference type="AlphaFoldDB" id="A0A9E4ZKH2"/>
<proteinExistence type="predicted"/>
<feature type="transmembrane region" description="Helical" evidence="1">
    <location>
        <begin position="15"/>
        <end position="37"/>
    </location>
</feature>
<dbReference type="Proteomes" id="UP001065682">
    <property type="component" value="Unassembled WGS sequence"/>
</dbReference>
<feature type="transmembrane region" description="Helical" evidence="1">
    <location>
        <begin position="44"/>
        <end position="60"/>
    </location>
</feature>
<dbReference type="EMBL" id="VHLL01000005">
    <property type="protein sequence ID" value="MCT8337772.1"/>
    <property type="molecule type" value="Genomic_DNA"/>
</dbReference>
<keyword evidence="1" id="KW-0812">Transmembrane</keyword>
<sequence length="97" mass="9991">MAFDRKFLLLSAGEVLVVAATDLLVALVLQAIVLAVFLEDRRGYGVFAVGIAIFAGIIAASGNVLLPLLGLAAALGCGYLALTLQDYRIARWAGGGA</sequence>
<keyword evidence="1" id="KW-0472">Membrane</keyword>
<gene>
    <name evidence="2" type="ORF">FKB36_09825</name>
</gene>
<protein>
    <submittedName>
        <fullName evidence="2">Uncharacterized protein</fullName>
    </submittedName>
</protein>
<comment type="caution">
    <text evidence="2">The sequence shown here is derived from an EMBL/GenBank/DDBJ whole genome shotgun (WGS) entry which is preliminary data.</text>
</comment>